<dbReference type="InterPro" id="IPR004498">
    <property type="entry name" value="Ribosomal_PrmA_MeTrfase"/>
</dbReference>
<dbReference type="GO" id="GO:0008276">
    <property type="term" value="F:protein methyltransferase activity"/>
    <property type="evidence" value="ECO:0007669"/>
    <property type="project" value="InterPro"/>
</dbReference>
<name>A0A381P740_9ZZZZ</name>
<dbReference type="GO" id="GO:0032259">
    <property type="term" value="P:methylation"/>
    <property type="evidence" value="ECO:0007669"/>
    <property type="project" value="UniProtKB-KW"/>
</dbReference>
<dbReference type="InterPro" id="IPR050078">
    <property type="entry name" value="Ribosomal_L11_MeTrfase_PrmA"/>
</dbReference>
<dbReference type="Gene3D" id="3.40.50.150">
    <property type="entry name" value="Vaccinia Virus protein VP39"/>
    <property type="match status" value="1"/>
</dbReference>
<dbReference type="EMBL" id="UINC01000888">
    <property type="protein sequence ID" value="SUZ62771.1"/>
    <property type="molecule type" value="Genomic_DNA"/>
</dbReference>
<gene>
    <name evidence="6" type="ORF">METZ01_LOCUS15625</name>
</gene>
<dbReference type="Pfam" id="PF06325">
    <property type="entry name" value="PrmA"/>
    <property type="match status" value="1"/>
</dbReference>
<organism evidence="6">
    <name type="scientific">marine metagenome</name>
    <dbReference type="NCBI Taxonomy" id="408172"/>
    <lineage>
        <taxon>unclassified sequences</taxon>
        <taxon>metagenomes</taxon>
        <taxon>ecological metagenomes</taxon>
    </lineage>
</organism>
<sequence length="274" mass="29706">MESELLVDPLLGLGARSVQEVEGRLITYVAPPVDPEAFVKRAQDVLREATGLDHVTLTWGWQEHQDWSVLWRQGLGPITITDRLVVTPSWCDAEVPEGAVLVTIDPGMAFGTAEHETTRGALRLMDRALSPGERLLDAGCGSAILAISAALLGAHRVLAVDMDPYAYEAARENTIVNGVTNSVSVEQAEVTPVWLRGRGLFDGILANIQTAVLVPLLESFAGALKSGGWLILSGITEEEWGHVSRAAALLEFGLEDVDNEGEWRTGWFRRLGAF</sequence>
<dbReference type="CDD" id="cd02440">
    <property type="entry name" value="AdoMet_MTases"/>
    <property type="match status" value="1"/>
</dbReference>
<keyword evidence="5" id="KW-0949">S-adenosyl-L-methionine</keyword>
<dbReference type="InterPro" id="IPR029063">
    <property type="entry name" value="SAM-dependent_MTases_sf"/>
</dbReference>
<evidence type="ECO:0008006" key="7">
    <source>
        <dbReference type="Google" id="ProtNLM"/>
    </source>
</evidence>
<proteinExistence type="inferred from homology"/>
<keyword evidence="2" id="KW-0963">Cytoplasm</keyword>
<protein>
    <recommendedName>
        <fullName evidence="7">Ribosomal protein L11 methyltransferase</fullName>
    </recommendedName>
</protein>
<comment type="similarity">
    <text evidence="1">Belongs to the methyltransferase superfamily. PrmA family.</text>
</comment>
<keyword evidence="3" id="KW-0489">Methyltransferase</keyword>
<accession>A0A381P740</accession>
<evidence type="ECO:0000256" key="4">
    <source>
        <dbReference type="ARBA" id="ARBA00022679"/>
    </source>
</evidence>
<evidence type="ECO:0000256" key="2">
    <source>
        <dbReference type="ARBA" id="ARBA00022490"/>
    </source>
</evidence>
<keyword evidence="4" id="KW-0808">Transferase</keyword>
<evidence type="ECO:0000256" key="5">
    <source>
        <dbReference type="ARBA" id="ARBA00022691"/>
    </source>
</evidence>
<reference evidence="6" key="1">
    <citation type="submission" date="2018-05" db="EMBL/GenBank/DDBJ databases">
        <authorList>
            <person name="Lanie J.A."/>
            <person name="Ng W.-L."/>
            <person name="Kazmierczak K.M."/>
            <person name="Andrzejewski T.M."/>
            <person name="Davidsen T.M."/>
            <person name="Wayne K.J."/>
            <person name="Tettelin H."/>
            <person name="Glass J.I."/>
            <person name="Rusch D."/>
            <person name="Podicherti R."/>
            <person name="Tsui H.-C.T."/>
            <person name="Winkler M.E."/>
        </authorList>
    </citation>
    <scope>NUCLEOTIDE SEQUENCE</scope>
</reference>
<evidence type="ECO:0000256" key="1">
    <source>
        <dbReference type="ARBA" id="ARBA00009741"/>
    </source>
</evidence>
<dbReference type="PANTHER" id="PTHR43648">
    <property type="entry name" value="ELECTRON TRANSFER FLAVOPROTEIN BETA SUBUNIT LYSINE METHYLTRANSFERASE"/>
    <property type="match status" value="1"/>
</dbReference>
<dbReference type="SUPFAM" id="SSF53335">
    <property type="entry name" value="S-adenosyl-L-methionine-dependent methyltransferases"/>
    <property type="match status" value="1"/>
</dbReference>
<dbReference type="AlphaFoldDB" id="A0A381P740"/>
<dbReference type="HAMAP" id="MF_00735">
    <property type="entry name" value="Methyltr_PrmA"/>
    <property type="match status" value="1"/>
</dbReference>
<dbReference type="PANTHER" id="PTHR43648:SF1">
    <property type="entry name" value="ELECTRON TRANSFER FLAVOPROTEIN BETA SUBUNIT LYSINE METHYLTRANSFERASE"/>
    <property type="match status" value="1"/>
</dbReference>
<evidence type="ECO:0000313" key="6">
    <source>
        <dbReference type="EMBL" id="SUZ62771.1"/>
    </source>
</evidence>
<evidence type="ECO:0000256" key="3">
    <source>
        <dbReference type="ARBA" id="ARBA00022603"/>
    </source>
</evidence>